<dbReference type="CDD" id="cd11754">
    <property type="entry name" value="GH94N_CBP_like"/>
    <property type="match status" value="1"/>
</dbReference>
<evidence type="ECO:0000259" key="3">
    <source>
        <dbReference type="Pfam" id="PF06165"/>
    </source>
</evidence>
<dbReference type="Pfam" id="PF06165">
    <property type="entry name" value="GH94_b-supersand"/>
    <property type="match status" value="1"/>
</dbReference>
<feature type="domain" description="Glycosyl hydrolase 94 catalytic" evidence="4">
    <location>
        <begin position="314"/>
        <end position="747"/>
    </location>
</feature>
<keyword evidence="2 5" id="KW-0808">Transferase</keyword>
<dbReference type="EMBL" id="JAUQYP010000001">
    <property type="protein sequence ID" value="MDO8105991.1"/>
    <property type="molecule type" value="Genomic_DNA"/>
</dbReference>
<evidence type="ECO:0000313" key="6">
    <source>
        <dbReference type="Proteomes" id="UP001232536"/>
    </source>
</evidence>
<dbReference type="InterPro" id="IPR052047">
    <property type="entry name" value="GH94_Enzymes"/>
</dbReference>
<gene>
    <name evidence="5" type="ORF">Q6348_02140</name>
</gene>
<organism evidence="5 6">
    <name type="scientific">Actinotalea lenta</name>
    <dbReference type="NCBI Taxonomy" id="3064654"/>
    <lineage>
        <taxon>Bacteria</taxon>
        <taxon>Bacillati</taxon>
        <taxon>Actinomycetota</taxon>
        <taxon>Actinomycetes</taxon>
        <taxon>Micrococcales</taxon>
        <taxon>Cellulomonadaceae</taxon>
        <taxon>Actinotalea</taxon>
    </lineage>
</organism>
<keyword evidence="1" id="KW-0328">Glycosyltransferase</keyword>
<dbReference type="SUPFAM" id="SSF48208">
    <property type="entry name" value="Six-hairpin glycosidases"/>
    <property type="match status" value="1"/>
</dbReference>
<evidence type="ECO:0000313" key="5">
    <source>
        <dbReference type="EMBL" id="MDO8105991.1"/>
    </source>
</evidence>
<reference evidence="5 6" key="1">
    <citation type="submission" date="2023-07" db="EMBL/GenBank/DDBJ databases">
        <title>Description of novel actinomycetes strains, isolated from tidal flat sediment.</title>
        <authorList>
            <person name="Lu C."/>
        </authorList>
    </citation>
    <scope>NUCLEOTIDE SEQUENCE [LARGE SCALE GENOMIC DNA]</scope>
    <source>
        <strain evidence="5 6">SYSU T00b441</strain>
    </source>
</reference>
<name>A0ABT9D5E3_9CELL</name>
<dbReference type="SUPFAM" id="SSF74650">
    <property type="entry name" value="Galactose mutarotase-like"/>
    <property type="match status" value="1"/>
</dbReference>
<comment type="caution">
    <text evidence="5">The sequence shown here is derived from an EMBL/GenBank/DDBJ whole genome shotgun (WGS) entry which is preliminary data.</text>
</comment>
<dbReference type="Proteomes" id="UP001232536">
    <property type="component" value="Unassembled WGS sequence"/>
</dbReference>
<dbReference type="InterPro" id="IPR008928">
    <property type="entry name" value="6-hairpin_glycosidase_sf"/>
</dbReference>
<dbReference type="Pfam" id="PF17167">
    <property type="entry name" value="Glyco_hydro_94"/>
    <property type="match status" value="1"/>
</dbReference>
<evidence type="ECO:0000256" key="1">
    <source>
        <dbReference type="ARBA" id="ARBA00022676"/>
    </source>
</evidence>
<evidence type="ECO:0000256" key="2">
    <source>
        <dbReference type="ARBA" id="ARBA00022679"/>
    </source>
</evidence>
<dbReference type="RefSeq" id="WP_304599684.1">
    <property type="nucleotide sequence ID" value="NZ_JAUQYP010000001.1"/>
</dbReference>
<dbReference type="Gene3D" id="1.20.890.20">
    <property type="entry name" value="mpn423 like domain"/>
    <property type="match status" value="1"/>
</dbReference>
<dbReference type="InterPro" id="IPR037825">
    <property type="entry name" value="GH94N_CBP"/>
</dbReference>
<dbReference type="PANTHER" id="PTHR37469">
    <property type="entry name" value="CELLOBIONIC ACID PHOSPHORYLASE-RELATED"/>
    <property type="match status" value="1"/>
</dbReference>
<dbReference type="InterPro" id="IPR037018">
    <property type="entry name" value="GH65_N"/>
</dbReference>
<dbReference type="Gene3D" id="2.60.420.10">
    <property type="entry name" value="Maltose phosphorylase, domain 3"/>
    <property type="match status" value="1"/>
</dbReference>
<feature type="domain" description="Glycosyl hydrolase 94 supersandwich" evidence="3">
    <location>
        <begin position="11"/>
        <end position="277"/>
    </location>
</feature>
<accession>A0ABT9D5E3</accession>
<dbReference type="InterPro" id="IPR012341">
    <property type="entry name" value="6hp_glycosidase-like_sf"/>
</dbReference>
<dbReference type="InterPro" id="IPR033432">
    <property type="entry name" value="GH94_catalytic"/>
</dbReference>
<dbReference type="Gene3D" id="2.70.98.40">
    <property type="entry name" value="Glycoside hydrolase, family 65, N-terminal domain"/>
    <property type="match status" value="1"/>
</dbReference>
<protein>
    <submittedName>
        <fullName evidence="5">Glycosyl transferase</fullName>
    </submittedName>
</protein>
<evidence type="ECO:0000259" key="4">
    <source>
        <dbReference type="Pfam" id="PF17167"/>
    </source>
</evidence>
<proteinExistence type="predicted"/>
<dbReference type="SMART" id="SM01068">
    <property type="entry name" value="CBM_X"/>
    <property type="match status" value="1"/>
</dbReference>
<keyword evidence="6" id="KW-1185">Reference proteome</keyword>
<dbReference type="GO" id="GO:0016740">
    <property type="term" value="F:transferase activity"/>
    <property type="evidence" value="ECO:0007669"/>
    <property type="project" value="UniProtKB-KW"/>
</dbReference>
<sequence length="822" mass="91247">MRYGHFDDETREYVITTPHTPAPWINYLGSQNFFSLISHLGGGYSFYRDARMRRLTRYRYNNIPTDAGGRYFYVHDGGDVWTPTWLPVKADLDHFETRHGLGYTRITGERGGLRVEQLHFVPVDTDAEVARVTATNTSDAVKTPALFSFVEFALWNAQDDQTNYQRNLSIGEVEVEQDGPYGSAVYHRTEYRERRDHFAVHAVNARAEGFDTDRDTFVGPYNGLGEAAVPHAGTSAGSVASGWYPIGSLCVRPTLAPGESATYTFVLGYLENPDDAKWADDAHQVVNKAPAHALLARFASTEQTDAAFADLQRYWTGLLSTYSVSSTDPRLDRMVNIWNQYQCMVTFNMSRSASYFETGIGRGMGFRDSTQDLLGFVHLIPERARERILDIAATQLPDGSAYHQYQPLTKRGNHDLGSGFNDDPMWLVAGVAAYLKETGDLAILDEQVPFDNDDALAAPLFEHLTRSFRFVTENLGPHGLPLIGRADWNDCLNLNCFSTEPGESFQTTENQAGGVAESLFIATQFVLYGEQYAQIAERHGLADVAAAAREDVQRMRDAVLEHGWDGRWFLRAYDYYGHKVGTDEDSEGKIWIEPQGFAVMAGIGTDRPADGGPSVAETALESVHELLATPHGLVLQHPAYTTYRIELGEVSTYPPGYKENGGIFCHNNPWVIIGETVLGHGARAFDYYRRIAPAYREEISEVHRQEPYVYAQMIAGKEAVRHGEAKNSWLTGTAAWNFVAVSQHLLGIRPDWDGLVVDPRIGPDVPEFRVRRVIRGATYEITVHNTGADGATARLTVDGSPVEGTTVPYAPAGSVVRVAAVV</sequence>
<dbReference type="InterPro" id="IPR010383">
    <property type="entry name" value="Glyco_hydrolase_94_b-supersand"/>
</dbReference>
<dbReference type="PANTHER" id="PTHR37469:SF2">
    <property type="entry name" value="CELLOBIONIC ACID PHOSPHORYLASE"/>
    <property type="match status" value="1"/>
</dbReference>
<dbReference type="InterPro" id="IPR011013">
    <property type="entry name" value="Gal_mutarotase_sf_dom"/>
</dbReference>
<dbReference type="Gene3D" id="1.50.10.10">
    <property type="match status" value="1"/>
</dbReference>